<protein>
    <submittedName>
        <fullName evidence="1">Uncharacterized protein</fullName>
    </submittedName>
</protein>
<reference evidence="1" key="1">
    <citation type="submission" date="2020-05" db="EMBL/GenBank/DDBJ databases">
        <authorList>
            <person name="Chiriac C."/>
            <person name="Salcher M."/>
            <person name="Ghai R."/>
            <person name="Kavagutti S V."/>
        </authorList>
    </citation>
    <scope>NUCLEOTIDE SEQUENCE</scope>
</reference>
<sequence length="98" mass="10613">MNIAKLIDGQLVVADYREMFKETSFPATGPNDDFFTENNCLKVSSFKAHDRATQMLVGCGAYIEDGMVYTVEVQTRPDPVVETITIDSGNGADSISGG</sequence>
<evidence type="ECO:0000313" key="2">
    <source>
        <dbReference type="EMBL" id="CAB5229501.1"/>
    </source>
</evidence>
<evidence type="ECO:0000313" key="1">
    <source>
        <dbReference type="EMBL" id="CAB4213924.1"/>
    </source>
</evidence>
<gene>
    <name evidence="1" type="ORF">UFOVP1466_11</name>
    <name evidence="2" type="ORF">UFOVP1554_37</name>
</gene>
<name>A0A6J5SI10_9CAUD</name>
<accession>A0A6J5SI10</accession>
<dbReference type="EMBL" id="LR798403">
    <property type="protein sequence ID" value="CAB5229501.1"/>
    <property type="molecule type" value="Genomic_DNA"/>
</dbReference>
<dbReference type="EMBL" id="LR797415">
    <property type="protein sequence ID" value="CAB4213924.1"/>
    <property type="molecule type" value="Genomic_DNA"/>
</dbReference>
<proteinExistence type="predicted"/>
<organism evidence="1">
    <name type="scientific">uncultured Caudovirales phage</name>
    <dbReference type="NCBI Taxonomy" id="2100421"/>
    <lineage>
        <taxon>Viruses</taxon>
        <taxon>Duplodnaviria</taxon>
        <taxon>Heunggongvirae</taxon>
        <taxon>Uroviricota</taxon>
        <taxon>Caudoviricetes</taxon>
        <taxon>Peduoviridae</taxon>
        <taxon>Maltschvirus</taxon>
        <taxon>Maltschvirus maltsch</taxon>
    </lineage>
</organism>